<dbReference type="PROSITE" id="PS00108">
    <property type="entry name" value="PROTEIN_KINASE_ST"/>
    <property type="match status" value="1"/>
</dbReference>
<feature type="binding site" evidence="10">
    <location>
        <position position="48"/>
    </location>
    <ligand>
        <name>ATP</name>
        <dbReference type="ChEBI" id="CHEBI:30616"/>
    </ligand>
</feature>
<comment type="catalytic activity">
    <reaction evidence="9">
        <text>L-seryl-[protein] + ATP = O-phospho-L-seryl-[protein] + ADP + H(+)</text>
        <dbReference type="Rhea" id="RHEA:17989"/>
        <dbReference type="Rhea" id="RHEA-COMP:9863"/>
        <dbReference type="Rhea" id="RHEA-COMP:11604"/>
        <dbReference type="ChEBI" id="CHEBI:15378"/>
        <dbReference type="ChEBI" id="CHEBI:29999"/>
        <dbReference type="ChEBI" id="CHEBI:30616"/>
        <dbReference type="ChEBI" id="CHEBI:83421"/>
        <dbReference type="ChEBI" id="CHEBI:456216"/>
        <dbReference type="EC" id="2.7.11.22"/>
    </reaction>
</comment>
<keyword evidence="3 11" id="KW-0723">Serine/threonine-protein kinase</keyword>
<evidence type="ECO:0000256" key="8">
    <source>
        <dbReference type="ARBA" id="ARBA00047811"/>
    </source>
</evidence>
<dbReference type="Proteomes" id="UP001141327">
    <property type="component" value="Unassembled WGS sequence"/>
</dbReference>
<dbReference type="InterPro" id="IPR000719">
    <property type="entry name" value="Prot_kinase_dom"/>
</dbReference>
<keyword evidence="7 10" id="KW-0067">ATP-binding</keyword>
<evidence type="ECO:0000256" key="2">
    <source>
        <dbReference type="ARBA" id="ARBA00012425"/>
    </source>
</evidence>
<dbReference type="CDD" id="cd07829">
    <property type="entry name" value="STKc_CDK_like"/>
    <property type="match status" value="1"/>
</dbReference>
<protein>
    <recommendedName>
        <fullName evidence="2">cyclin-dependent kinase</fullName>
        <ecNumber evidence="2">2.7.11.22</ecNumber>
    </recommendedName>
</protein>
<gene>
    <name evidence="13" type="ORF">PAPYR_7368</name>
</gene>
<evidence type="ECO:0000256" key="11">
    <source>
        <dbReference type="RuleBase" id="RU000304"/>
    </source>
</evidence>
<dbReference type="EMBL" id="JAPMOS010000052">
    <property type="protein sequence ID" value="KAJ4457202.1"/>
    <property type="molecule type" value="Genomic_DNA"/>
</dbReference>
<evidence type="ECO:0000256" key="1">
    <source>
        <dbReference type="ARBA" id="ARBA00006485"/>
    </source>
</evidence>
<evidence type="ECO:0000256" key="3">
    <source>
        <dbReference type="ARBA" id="ARBA00022527"/>
    </source>
</evidence>
<name>A0ABQ8UHM5_9EUKA</name>
<comment type="caution">
    <text evidence="13">The sequence shown here is derived from an EMBL/GenBank/DDBJ whole genome shotgun (WGS) entry which is preliminary data.</text>
</comment>
<dbReference type="InterPro" id="IPR017441">
    <property type="entry name" value="Protein_kinase_ATP_BS"/>
</dbReference>
<evidence type="ECO:0000256" key="7">
    <source>
        <dbReference type="ARBA" id="ARBA00022840"/>
    </source>
</evidence>
<dbReference type="Pfam" id="PF00069">
    <property type="entry name" value="Pkinase"/>
    <property type="match status" value="1"/>
</dbReference>
<dbReference type="PROSITE" id="PS00107">
    <property type="entry name" value="PROTEIN_KINASE_ATP"/>
    <property type="match status" value="1"/>
</dbReference>
<dbReference type="InterPro" id="IPR050108">
    <property type="entry name" value="CDK"/>
</dbReference>
<dbReference type="PANTHER" id="PTHR24056:SF254">
    <property type="entry name" value="CYCLIN-DEPENDENT KINASE 2"/>
    <property type="match status" value="1"/>
</dbReference>
<evidence type="ECO:0000259" key="12">
    <source>
        <dbReference type="PROSITE" id="PS50011"/>
    </source>
</evidence>
<dbReference type="Gene3D" id="3.30.200.20">
    <property type="entry name" value="Phosphorylase Kinase, domain 1"/>
    <property type="match status" value="1"/>
</dbReference>
<dbReference type="InterPro" id="IPR011009">
    <property type="entry name" value="Kinase-like_dom_sf"/>
</dbReference>
<dbReference type="PANTHER" id="PTHR24056">
    <property type="entry name" value="CELL DIVISION PROTEIN KINASE"/>
    <property type="match status" value="1"/>
</dbReference>
<organism evidence="13 14">
    <name type="scientific">Paratrimastix pyriformis</name>
    <dbReference type="NCBI Taxonomy" id="342808"/>
    <lineage>
        <taxon>Eukaryota</taxon>
        <taxon>Metamonada</taxon>
        <taxon>Preaxostyla</taxon>
        <taxon>Paratrimastigidae</taxon>
        <taxon>Paratrimastix</taxon>
    </lineage>
</organism>
<evidence type="ECO:0000256" key="4">
    <source>
        <dbReference type="ARBA" id="ARBA00022679"/>
    </source>
</evidence>
<keyword evidence="14" id="KW-1185">Reference proteome</keyword>
<keyword evidence="6 13" id="KW-0418">Kinase</keyword>
<comment type="catalytic activity">
    <reaction evidence="8">
        <text>L-threonyl-[protein] + ATP = O-phospho-L-threonyl-[protein] + ADP + H(+)</text>
        <dbReference type="Rhea" id="RHEA:46608"/>
        <dbReference type="Rhea" id="RHEA-COMP:11060"/>
        <dbReference type="Rhea" id="RHEA-COMP:11605"/>
        <dbReference type="ChEBI" id="CHEBI:15378"/>
        <dbReference type="ChEBI" id="CHEBI:30013"/>
        <dbReference type="ChEBI" id="CHEBI:30616"/>
        <dbReference type="ChEBI" id="CHEBI:61977"/>
        <dbReference type="ChEBI" id="CHEBI:456216"/>
        <dbReference type="EC" id="2.7.11.22"/>
    </reaction>
</comment>
<proteinExistence type="inferred from homology"/>
<dbReference type="PROSITE" id="PS50011">
    <property type="entry name" value="PROTEIN_KINASE_DOM"/>
    <property type="match status" value="1"/>
</dbReference>
<evidence type="ECO:0000313" key="14">
    <source>
        <dbReference type="Proteomes" id="UP001141327"/>
    </source>
</evidence>
<dbReference type="SMART" id="SM00220">
    <property type="entry name" value="S_TKc"/>
    <property type="match status" value="1"/>
</dbReference>
<feature type="domain" description="Protein kinase" evidence="12">
    <location>
        <begin position="19"/>
        <end position="304"/>
    </location>
</feature>
<evidence type="ECO:0000256" key="5">
    <source>
        <dbReference type="ARBA" id="ARBA00022741"/>
    </source>
</evidence>
<accession>A0ABQ8UHM5</accession>
<dbReference type="Gene3D" id="1.10.510.10">
    <property type="entry name" value="Transferase(Phosphotransferase) domain 1"/>
    <property type="match status" value="1"/>
</dbReference>
<dbReference type="EC" id="2.7.11.22" evidence="2"/>
<reference evidence="13" key="1">
    <citation type="journal article" date="2022" name="bioRxiv">
        <title>Genomics of Preaxostyla Flagellates Illuminates Evolutionary Transitions and the Path Towards Mitochondrial Loss.</title>
        <authorList>
            <person name="Novak L.V.F."/>
            <person name="Treitli S.C."/>
            <person name="Pyrih J."/>
            <person name="Halakuc P."/>
            <person name="Pipaliya S.V."/>
            <person name="Vacek V."/>
            <person name="Brzon O."/>
            <person name="Soukal P."/>
            <person name="Eme L."/>
            <person name="Dacks J.B."/>
            <person name="Karnkowska A."/>
            <person name="Elias M."/>
            <person name="Hampl V."/>
        </authorList>
    </citation>
    <scope>NUCLEOTIDE SEQUENCE</scope>
    <source>
        <strain evidence="13">RCP-MX</strain>
    </source>
</reference>
<evidence type="ECO:0000256" key="6">
    <source>
        <dbReference type="ARBA" id="ARBA00022777"/>
    </source>
</evidence>
<evidence type="ECO:0000256" key="10">
    <source>
        <dbReference type="PROSITE-ProRule" id="PRU10141"/>
    </source>
</evidence>
<keyword evidence="5 10" id="KW-0547">Nucleotide-binding</keyword>
<dbReference type="InterPro" id="IPR008271">
    <property type="entry name" value="Ser/Thr_kinase_AS"/>
</dbReference>
<dbReference type="GO" id="GO:0016301">
    <property type="term" value="F:kinase activity"/>
    <property type="evidence" value="ECO:0007669"/>
    <property type="project" value="UniProtKB-KW"/>
</dbReference>
<evidence type="ECO:0000256" key="9">
    <source>
        <dbReference type="ARBA" id="ARBA00048367"/>
    </source>
</evidence>
<dbReference type="SUPFAM" id="SSF56112">
    <property type="entry name" value="Protein kinase-like (PK-like)"/>
    <property type="match status" value="1"/>
</dbReference>
<keyword evidence="4" id="KW-0808">Transferase</keyword>
<evidence type="ECO:0000313" key="13">
    <source>
        <dbReference type="EMBL" id="KAJ4457202.1"/>
    </source>
</evidence>
<comment type="similarity">
    <text evidence="1">Belongs to the protein kinase superfamily. CMGC Ser/Thr protein kinase family. CDC2/CDKX subfamily.</text>
</comment>
<sequence length="312" mass="35381">MALVQPAAAPATPTGLERYRQLEKLGEGTYGIVFKAKDLITNRIVALKKIRLDMDEEGVPRTTIREVAVLRELRHPNVVRLIDVIHSPNKLTLVFEYLDQDLKKRMESLATRGPVDPMLVKYYTYQLLKGIAFCHGHRIIHRDLKPQNLLVNSAGQLKLADFGLARAFGIPIPPKYTHDVVTLWYRAPEVLLGSKAYSTPLDMWSVGLIFGEMARGGYPLCPGDSEIDQLFKIFHVFGTPTEEVWPHVTKLPDWKTTLPNFRPKPLEEIVPQLDAQGIDLLRQLCQYDPARRISAKSALNHPYFADLPNKDQ</sequence>